<organism evidence="2 3">
    <name type="scientific">Moryella indoligenes</name>
    <dbReference type="NCBI Taxonomy" id="371674"/>
    <lineage>
        <taxon>Bacteria</taxon>
        <taxon>Bacillati</taxon>
        <taxon>Bacillota</taxon>
        <taxon>Clostridia</taxon>
        <taxon>Lachnospirales</taxon>
        <taxon>Lachnospiraceae</taxon>
        <taxon>Moryella</taxon>
    </lineage>
</organism>
<keyword evidence="1" id="KW-0812">Transmembrane</keyword>
<feature type="transmembrane region" description="Helical" evidence="1">
    <location>
        <begin position="334"/>
        <end position="356"/>
    </location>
</feature>
<evidence type="ECO:0000313" key="2">
    <source>
        <dbReference type="EMBL" id="MDQ0151351.1"/>
    </source>
</evidence>
<keyword evidence="3" id="KW-1185">Reference proteome</keyword>
<sequence>MVAIELEYGYGNSAKGGRELPLTLSLKNEEQTELKGTLEILTRQSDGECYAYEYPLELAAAETQRAQYVVPIGVGSDQLVLLIKNEAGELVSESSHTLNINVTTPELFIGILSDRPEALSYLDRASVNYGQLRTHSYVLAGDSFPSERRQLDSFDVIVVNGYRLSRLDVEQMRALMQWMRDGGVLMLGTGERVNDTLGIIAPEFLDDIYESPEELTLNLSELQEADAPGAEELTLPLVHFSLHGGTVLFSSDSEPLITAANKGKGALAVASFDFSDISSYAETHSSFTDMLLTKTLGSTRLDRLASEAYGTEHDEYWSAQSLIDSGSPGLLPNLGAYGAVLGFYLLCVGPLLYLTLRKHSLELYYRRIVPVLALGFAAVIFALSSATRFEDSFYSYARICEAGEDAVNDTSYLNLRNPYSSSYSVQIRDGSELSPLTTALNQKQLRAEGGEADVIIREQGKSRELTVNSTEPFRSHFFKIRSGRANQEGIGFSGELSVFGDDCTGEVTNHFPFAVSNAAVVLYGKIIPLGSMKEGESINVSERTLYHIPLNDSATVAAFLSGVYDGAAGQDARLRALERANFLAFYLSDTTTSYSADARIIAFSESADGESPVLDAGLKNFGMTLVTSTISVNNERDGSICRSALIRTPEVLSGDYIAATNSYYRGDPVVLGYLLGSSFKVEELVLEEPDALFEHTDGESGAHSFRGSISFYNYENGNFEDIESGKRSFRASELRHYLSPDNMITVRYAEGTDSAAGRLDTALPMLTVIGEEE</sequence>
<dbReference type="Proteomes" id="UP001241537">
    <property type="component" value="Unassembled WGS sequence"/>
</dbReference>
<dbReference type="EMBL" id="JAUSTO010000001">
    <property type="protein sequence ID" value="MDQ0151351.1"/>
    <property type="molecule type" value="Genomic_DNA"/>
</dbReference>
<gene>
    <name evidence="2" type="ORF">J2S20_000025</name>
</gene>
<dbReference type="SUPFAM" id="SSF52317">
    <property type="entry name" value="Class I glutamine amidotransferase-like"/>
    <property type="match status" value="1"/>
</dbReference>
<dbReference type="RefSeq" id="WP_106612362.1">
    <property type="nucleotide sequence ID" value="NZ_JAUSTO010000001.1"/>
</dbReference>
<protein>
    <submittedName>
        <fullName evidence="2">Uncharacterized protein</fullName>
    </submittedName>
</protein>
<dbReference type="InterPro" id="IPR029062">
    <property type="entry name" value="Class_I_gatase-like"/>
</dbReference>
<reference evidence="2" key="1">
    <citation type="submission" date="2023-07" db="EMBL/GenBank/DDBJ databases">
        <title>Genomic Encyclopedia of Type Strains, Phase IV (KMG-IV): sequencing the most valuable type-strain genomes for metagenomic binning, comparative biology and taxonomic classification.</title>
        <authorList>
            <person name="Goeker M."/>
        </authorList>
    </citation>
    <scope>NUCLEOTIDE SEQUENCE</scope>
    <source>
        <strain evidence="2">DSM 19659</strain>
    </source>
</reference>
<dbReference type="AlphaFoldDB" id="A0AAE3V7S0"/>
<dbReference type="Gene3D" id="3.40.50.880">
    <property type="match status" value="1"/>
</dbReference>
<proteinExistence type="predicted"/>
<feature type="transmembrane region" description="Helical" evidence="1">
    <location>
        <begin position="368"/>
        <end position="386"/>
    </location>
</feature>
<keyword evidence="1" id="KW-1133">Transmembrane helix</keyword>
<accession>A0AAE3V7S0</accession>
<name>A0AAE3V7S0_9FIRM</name>
<comment type="caution">
    <text evidence="2">The sequence shown here is derived from an EMBL/GenBank/DDBJ whole genome shotgun (WGS) entry which is preliminary data.</text>
</comment>
<keyword evidence="1" id="KW-0472">Membrane</keyword>
<evidence type="ECO:0000313" key="3">
    <source>
        <dbReference type="Proteomes" id="UP001241537"/>
    </source>
</evidence>
<evidence type="ECO:0000256" key="1">
    <source>
        <dbReference type="SAM" id="Phobius"/>
    </source>
</evidence>